<feature type="domain" description="TM2" evidence="6">
    <location>
        <begin position="234"/>
        <end position="278"/>
    </location>
</feature>
<reference evidence="7" key="1">
    <citation type="submission" date="2022-11" db="EMBL/GenBank/DDBJ databases">
        <title>Genomic repertoires linked with pathogenic potency of arthritogenic Prevotella copri isolated from the gut of rheumatoid arthritis patients.</title>
        <authorList>
            <person name="Nii T."/>
            <person name="Maeda Y."/>
            <person name="Motooka D."/>
            <person name="Naito M."/>
            <person name="Matsumoto Y."/>
            <person name="Ogawa T."/>
            <person name="Oguro-Igashira E."/>
            <person name="Kishikawa T."/>
            <person name="Yamashita M."/>
            <person name="Koizumi S."/>
            <person name="Kurakawa T."/>
            <person name="Okumura R."/>
            <person name="Kayama H."/>
            <person name="Murakami M."/>
            <person name="Sakaguchi T."/>
            <person name="Das B."/>
            <person name="Nakamura S."/>
            <person name="Okada Y."/>
            <person name="Kumanogoh A."/>
            <person name="Takeda K."/>
        </authorList>
    </citation>
    <scope>NUCLEOTIDE SEQUENCE</scope>
    <source>
        <strain evidence="7">N016-13</strain>
    </source>
</reference>
<evidence type="ECO:0000313" key="8">
    <source>
        <dbReference type="Proteomes" id="UP001209074"/>
    </source>
</evidence>
<organism evidence="7 8">
    <name type="scientific">Segatella copri</name>
    <dbReference type="NCBI Taxonomy" id="165179"/>
    <lineage>
        <taxon>Bacteria</taxon>
        <taxon>Pseudomonadati</taxon>
        <taxon>Bacteroidota</taxon>
        <taxon>Bacteroidia</taxon>
        <taxon>Bacteroidales</taxon>
        <taxon>Prevotellaceae</taxon>
        <taxon>Segatella</taxon>
    </lineage>
</organism>
<name>A0AAW5TW28_9BACT</name>
<keyword evidence="3 5" id="KW-1133">Transmembrane helix</keyword>
<dbReference type="Proteomes" id="UP001209074">
    <property type="component" value="Unassembled WGS sequence"/>
</dbReference>
<feature type="transmembrane region" description="Helical" evidence="5">
    <location>
        <begin position="263"/>
        <end position="281"/>
    </location>
</feature>
<comment type="caution">
    <text evidence="7">The sequence shown here is derived from an EMBL/GenBank/DDBJ whole genome shotgun (WGS) entry which is preliminary data.</text>
</comment>
<keyword evidence="2 5" id="KW-0812">Transmembrane</keyword>
<evidence type="ECO:0000313" key="7">
    <source>
        <dbReference type="EMBL" id="MCW4092055.1"/>
    </source>
</evidence>
<dbReference type="Pfam" id="PF05154">
    <property type="entry name" value="TM2"/>
    <property type="match status" value="1"/>
</dbReference>
<evidence type="ECO:0000256" key="2">
    <source>
        <dbReference type="ARBA" id="ARBA00022692"/>
    </source>
</evidence>
<evidence type="ECO:0000259" key="6">
    <source>
        <dbReference type="Pfam" id="PF05154"/>
    </source>
</evidence>
<keyword evidence="4 5" id="KW-0472">Membrane</keyword>
<gene>
    <name evidence="7" type="ORF">ONT05_00525</name>
</gene>
<evidence type="ECO:0000256" key="4">
    <source>
        <dbReference type="ARBA" id="ARBA00023136"/>
    </source>
</evidence>
<evidence type="ECO:0000256" key="3">
    <source>
        <dbReference type="ARBA" id="ARBA00022989"/>
    </source>
</evidence>
<evidence type="ECO:0000256" key="1">
    <source>
        <dbReference type="ARBA" id="ARBA00004141"/>
    </source>
</evidence>
<comment type="subcellular location">
    <subcellularLocation>
        <location evidence="1">Membrane</location>
        <topology evidence="1">Multi-pass membrane protein</topology>
    </subcellularLocation>
</comment>
<dbReference type="EMBL" id="JAPDUS010000001">
    <property type="protein sequence ID" value="MCW4092055.1"/>
    <property type="molecule type" value="Genomic_DNA"/>
</dbReference>
<dbReference type="AlphaFoldDB" id="A0AAW5TW28"/>
<dbReference type="GO" id="GO:0016020">
    <property type="term" value="C:membrane"/>
    <property type="evidence" value="ECO:0007669"/>
    <property type="project" value="UniProtKB-SubCell"/>
</dbReference>
<proteinExistence type="predicted"/>
<feature type="transmembrane region" description="Helical" evidence="5">
    <location>
        <begin position="238"/>
        <end position="257"/>
    </location>
</feature>
<sequence length="306" mass="35641">MEKEKDYASVTNDEFLLQKEKKTLEAIESKFTAVVCYPHFMIGITPKGIYLIKKKNEEYYIEKEIPHDWEVAFGNPVMLNGELYLWTHGTSYALVNTSNTGLLSNPKARLSKPLWTLRNRETLSDYDIEEMRDWHWHEIDADDFLFGYLGASGRSDLNTRVTDRESRARNREYALEELCSKDWARNVEVRENQAWSIQQEILKIDKKLNSIKWEREKKVREEKKNAEREEIGAKKNHIIAALLAIFLGGIGAHKFYMGKITHGVIYLICCWTWIPALLGVLSGLKWLVKGKDCFIDDIIEDDILSF</sequence>
<dbReference type="RefSeq" id="WP_264959311.1">
    <property type="nucleotide sequence ID" value="NZ_JAPDUQ010000001.1"/>
</dbReference>
<protein>
    <submittedName>
        <fullName evidence="7">TM2 domain-containing protein</fullName>
    </submittedName>
</protein>
<evidence type="ECO:0000256" key="5">
    <source>
        <dbReference type="SAM" id="Phobius"/>
    </source>
</evidence>
<dbReference type="InterPro" id="IPR007829">
    <property type="entry name" value="TM2"/>
</dbReference>
<accession>A0AAW5TW28</accession>